<name>A0A8S9YP62_9TREM</name>
<sequence length="94" mass="10767">MFRNLVICGYLTVLLFCLTNVEAGLFGIRMKYDSNDIPYVEFDGRRYVCDREELVKYTNDAGCEVGIYLRRPTAEEQSMREGSVSGSVLCPPRR</sequence>
<reference evidence="2" key="1">
    <citation type="submission" date="2019-07" db="EMBL/GenBank/DDBJ databases">
        <title>Annotation for the trematode Paragonimus miyazaki's.</title>
        <authorList>
            <person name="Choi Y.-J."/>
        </authorList>
    </citation>
    <scope>NUCLEOTIDE SEQUENCE</scope>
    <source>
        <strain evidence="2">Japan</strain>
    </source>
</reference>
<keyword evidence="3" id="KW-1185">Reference proteome</keyword>
<keyword evidence="1" id="KW-0732">Signal</keyword>
<evidence type="ECO:0000313" key="3">
    <source>
        <dbReference type="Proteomes" id="UP000822476"/>
    </source>
</evidence>
<feature type="chain" id="PRO_5035880508" evidence="1">
    <location>
        <begin position="24"/>
        <end position="94"/>
    </location>
</feature>
<proteinExistence type="predicted"/>
<evidence type="ECO:0000256" key="1">
    <source>
        <dbReference type="SAM" id="SignalP"/>
    </source>
</evidence>
<dbReference type="Proteomes" id="UP000822476">
    <property type="component" value="Unassembled WGS sequence"/>
</dbReference>
<organism evidence="2 3">
    <name type="scientific">Paragonimus skrjabini miyazakii</name>
    <dbReference type="NCBI Taxonomy" id="59628"/>
    <lineage>
        <taxon>Eukaryota</taxon>
        <taxon>Metazoa</taxon>
        <taxon>Spiralia</taxon>
        <taxon>Lophotrochozoa</taxon>
        <taxon>Platyhelminthes</taxon>
        <taxon>Trematoda</taxon>
        <taxon>Digenea</taxon>
        <taxon>Plagiorchiida</taxon>
        <taxon>Troglotremata</taxon>
        <taxon>Troglotrematidae</taxon>
        <taxon>Paragonimus</taxon>
    </lineage>
</organism>
<gene>
    <name evidence="2" type="ORF">EG68_09025</name>
</gene>
<dbReference type="EMBL" id="JTDE01004742">
    <property type="protein sequence ID" value="KAF7253039.1"/>
    <property type="molecule type" value="Genomic_DNA"/>
</dbReference>
<protein>
    <submittedName>
        <fullName evidence="2">Uncharacterized protein</fullName>
    </submittedName>
</protein>
<evidence type="ECO:0000313" key="2">
    <source>
        <dbReference type="EMBL" id="KAF7253039.1"/>
    </source>
</evidence>
<comment type="caution">
    <text evidence="2">The sequence shown here is derived from an EMBL/GenBank/DDBJ whole genome shotgun (WGS) entry which is preliminary data.</text>
</comment>
<dbReference type="AlphaFoldDB" id="A0A8S9YP62"/>
<accession>A0A8S9YP62</accession>
<feature type="signal peptide" evidence="1">
    <location>
        <begin position="1"/>
        <end position="23"/>
    </location>
</feature>